<evidence type="ECO:0000313" key="6">
    <source>
        <dbReference type="Proteomes" id="UP000605986"/>
    </source>
</evidence>
<evidence type="ECO:0000256" key="1">
    <source>
        <dbReference type="ARBA" id="ARBA00012513"/>
    </source>
</evidence>
<sequence length="371" mass="42665">MPLLRPKSQRGPPRPLSWRLPPDPLKPELPYCRGLSLAIRAHIPPPPFGFAYVKDAAPRPLAHWTDLDGMTQSEWCFQHPPINTPSQPGATVRYLHVLDEVACCDGRGAQVLRCSLSDSHDDRVYVAKIYDPLYYAYVESIDDVTWKADRDYGCEAAAYEELKKADVDGMLVPKYYGSWTFNMAHPARPQATRPVRMILMEWIPNSVTMQHLQEQGISARISPQHRLDILAKAMEVFSEMEFYGVKHEDFAPRNVLLVGPEIESRMPGVMLFDFNMSAVYSRPTCKRRRDESKLPISPQYLFWGESPTEFYEWTPNSHRSRRPIFLGWLKSCWENSMAFDGPPESLKDLHDFDEPFEFAPPSEDKDLSRTN</sequence>
<evidence type="ECO:0000313" key="5">
    <source>
        <dbReference type="EMBL" id="KAF4445778.1"/>
    </source>
</evidence>
<keyword evidence="5" id="KW-0418">Kinase</keyword>
<dbReference type="AlphaFoldDB" id="A0A8H4KA97"/>
<organism evidence="5 6">
    <name type="scientific">Fusarium austroafricanum</name>
    <dbReference type="NCBI Taxonomy" id="2364996"/>
    <lineage>
        <taxon>Eukaryota</taxon>
        <taxon>Fungi</taxon>
        <taxon>Dikarya</taxon>
        <taxon>Ascomycota</taxon>
        <taxon>Pezizomycotina</taxon>
        <taxon>Sordariomycetes</taxon>
        <taxon>Hypocreomycetidae</taxon>
        <taxon>Hypocreales</taxon>
        <taxon>Nectriaceae</taxon>
        <taxon>Fusarium</taxon>
        <taxon>Fusarium concolor species complex</taxon>
    </lineage>
</organism>
<dbReference type="EC" id="2.7.11.1" evidence="1"/>
<keyword evidence="6" id="KW-1185">Reference proteome</keyword>
<reference evidence="5" key="1">
    <citation type="submission" date="2020-01" db="EMBL/GenBank/DDBJ databases">
        <title>Identification and distribution of gene clusters putatively required for synthesis of sphingolipid metabolism inhibitors in phylogenetically diverse species of the filamentous fungus Fusarium.</title>
        <authorList>
            <person name="Kim H.-S."/>
            <person name="Busman M."/>
            <person name="Brown D.W."/>
            <person name="Divon H."/>
            <person name="Uhlig S."/>
            <person name="Proctor R.H."/>
        </authorList>
    </citation>
    <scope>NUCLEOTIDE SEQUENCE</scope>
    <source>
        <strain evidence="5">NRRL 53441</strain>
    </source>
</reference>
<dbReference type="GO" id="GO:0004674">
    <property type="term" value="F:protein serine/threonine kinase activity"/>
    <property type="evidence" value="ECO:0007669"/>
    <property type="project" value="UniProtKB-EC"/>
</dbReference>
<gene>
    <name evidence="5" type="ORF">F53441_10527</name>
</gene>
<proteinExistence type="predicted"/>
<dbReference type="InterPro" id="IPR011009">
    <property type="entry name" value="Kinase-like_dom_sf"/>
</dbReference>
<evidence type="ECO:0000256" key="3">
    <source>
        <dbReference type="ARBA" id="ARBA00048679"/>
    </source>
</evidence>
<comment type="catalytic activity">
    <reaction evidence="3">
        <text>L-seryl-[protein] + ATP = O-phospho-L-seryl-[protein] + ADP + H(+)</text>
        <dbReference type="Rhea" id="RHEA:17989"/>
        <dbReference type="Rhea" id="RHEA-COMP:9863"/>
        <dbReference type="Rhea" id="RHEA-COMP:11604"/>
        <dbReference type="ChEBI" id="CHEBI:15378"/>
        <dbReference type="ChEBI" id="CHEBI:29999"/>
        <dbReference type="ChEBI" id="CHEBI:30616"/>
        <dbReference type="ChEBI" id="CHEBI:83421"/>
        <dbReference type="ChEBI" id="CHEBI:456216"/>
        <dbReference type="EC" id="2.7.11.1"/>
    </reaction>
</comment>
<evidence type="ECO:0000256" key="4">
    <source>
        <dbReference type="SAM" id="MobiDB-lite"/>
    </source>
</evidence>
<dbReference type="OrthoDB" id="4267316at2759"/>
<dbReference type="Gene3D" id="1.10.510.10">
    <property type="entry name" value="Transferase(Phosphotransferase) domain 1"/>
    <property type="match status" value="1"/>
</dbReference>
<dbReference type="SUPFAM" id="SSF56112">
    <property type="entry name" value="Protein kinase-like (PK-like)"/>
    <property type="match status" value="1"/>
</dbReference>
<feature type="region of interest" description="Disordered" evidence="4">
    <location>
        <begin position="1"/>
        <end position="21"/>
    </location>
</feature>
<name>A0A8H4KA97_9HYPO</name>
<keyword evidence="5" id="KW-0808">Transferase</keyword>
<comment type="catalytic activity">
    <reaction evidence="2">
        <text>L-threonyl-[protein] + ATP = O-phospho-L-threonyl-[protein] + ADP + H(+)</text>
        <dbReference type="Rhea" id="RHEA:46608"/>
        <dbReference type="Rhea" id="RHEA-COMP:11060"/>
        <dbReference type="Rhea" id="RHEA-COMP:11605"/>
        <dbReference type="ChEBI" id="CHEBI:15378"/>
        <dbReference type="ChEBI" id="CHEBI:30013"/>
        <dbReference type="ChEBI" id="CHEBI:30616"/>
        <dbReference type="ChEBI" id="CHEBI:61977"/>
        <dbReference type="ChEBI" id="CHEBI:456216"/>
        <dbReference type="EC" id="2.7.11.1"/>
    </reaction>
</comment>
<dbReference type="PROSITE" id="PS00109">
    <property type="entry name" value="PROTEIN_KINASE_TYR"/>
    <property type="match status" value="1"/>
</dbReference>
<dbReference type="InterPro" id="IPR008266">
    <property type="entry name" value="Tyr_kinase_AS"/>
</dbReference>
<dbReference type="Proteomes" id="UP000605986">
    <property type="component" value="Unassembled WGS sequence"/>
</dbReference>
<dbReference type="EMBL" id="JAADJG010000499">
    <property type="protein sequence ID" value="KAF4445778.1"/>
    <property type="molecule type" value="Genomic_DNA"/>
</dbReference>
<evidence type="ECO:0000256" key="2">
    <source>
        <dbReference type="ARBA" id="ARBA00047899"/>
    </source>
</evidence>
<protein>
    <recommendedName>
        <fullName evidence="1">non-specific serine/threonine protein kinase</fullName>
        <ecNumber evidence="1">2.7.11.1</ecNumber>
    </recommendedName>
</protein>
<comment type="caution">
    <text evidence="5">The sequence shown here is derived from an EMBL/GenBank/DDBJ whole genome shotgun (WGS) entry which is preliminary data.</text>
</comment>
<accession>A0A8H4KA97</accession>